<evidence type="ECO:0000313" key="1">
    <source>
        <dbReference type="Proteomes" id="UP000035642"/>
    </source>
</evidence>
<organism evidence="1 2">
    <name type="scientific">Angiostrongylus cantonensis</name>
    <name type="common">Rat lungworm</name>
    <dbReference type="NCBI Taxonomy" id="6313"/>
    <lineage>
        <taxon>Eukaryota</taxon>
        <taxon>Metazoa</taxon>
        <taxon>Ecdysozoa</taxon>
        <taxon>Nematoda</taxon>
        <taxon>Chromadorea</taxon>
        <taxon>Rhabditida</taxon>
        <taxon>Rhabditina</taxon>
        <taxon>Rhabditomorpha</taxon>
        <taxon>Strongyloidea</taxon>
        <taxon>Metastrongylidae</taxon>
        <taxon>Angiostrongylus</taxon>
    </lineage>
</organism>
<reference evidence="1" key="1">
    <citation type="submission" date="2012-09" db="EMBL/GenBank/DDBJ databases">
        <authorList>
            <person name="Martin A.A."/>
        </authorList>
    </citation>
    <scope>NUCLEOTIDE SEQUENCE</scope>
</reference>
<protein>
    <submittedName>
        <fullName evidence="2">Phosphoglucosamine mutase</fullName>
    </submittedName>
</protein>
<dbReference type="WBParaSite" id="ACAC_0000087501-mRNA-1">
    <property type="protein sequence ID" value="ACAC_0000087501-mRNA-1"/>
    <property type="gene ID" value="ACAC_0000087501"/>
</dbReference>
<name>A0A0K0CUH7_ANGCA</name>
<keyword evidence="1" id="KW-1185">Reference proteome</keyword>
<sequence length="97" mass="10386">MLEDVSVELWERHPAALIASEHRSGGGETRGHIAFRGAGLGEGTGCCALTQPSPPFPGKGAIVQGQVCRRSGTAEQHHILNPVILYWDPKQVCTRSV</sequence>
<dbReference type="AlphaFoldDB" id="A0A0K0CUH7"/>
<accession>A0A0K0CUH7</accession>
<evidence type="ECO:0000313" key="2">
    <source>
        <dbReference type="WBParaSite" id="ACAC_0000087501-mRNA-1"/>
    </source>
</evidence>
<proteinExistence type="predicted"/>
<reference evidence="2" key="2">
    <citation type="submission" date="2017-02" db="UniProtKB">
        <authorList>
            <consortium name="WormBaseParasite"/>
        </authorList>
    </citation>
    <scope>IDENTIFICATION</scope>
</reference>
<dbReference type="Proteomes" id="UP000035642">
    <property type="component" value="Unassembled WGS sequence"/>
</dbReference>